<dbReference type="InterPro" id="IPR047114">
    <property type="entry name" value="YciF"/>
</dbReference>
<protein>
    <submittedName>
        <fullName evidence="1">DUF892 family protein</fullName>
    </submittedName>
</protein>
<proteinExistence type="predicted"/>
<sequence length="172" mass="19668">MTQPSKQTLSDDSLRTVFVEQLTILYNAKTNLIENLPRLVEQCTFQNLKSALREDLEDSKTQMATLKEIFKLMAASWETEKCLGVDAMIREALQQVSYKQDNHYESDMSILFYLSAIQNMQVGACKILHLLAKKIAYQPYAQLVLECLDISRDNSKLIQYVAGEYFDIAPDA</sequence>
<dbReference type="Gene3D" id="1.20.1260.10">
    <property type="match status" value="1"/>
</dbReference>
<dbReference type="PANTHER" id="PTHR30565">
    <property type="entry name" value="PROTEIN YCIF"/>
    <property type="match status" value="1"/>
</dbReference>
<organism evidence="1 2">
    <name type="scientific">Mucilaginibacter mali</name>
    <dbReference type="NCBI Taxonomy" id="2740462"/>
    <lineage>
        <taxon>Bacteria</taxon>
        <taxon>Pseudomonadati</taxon>
        <taxon>Bacteroidota</taxon>
        <taxon>Sphingobacteriia</taxon>
        <taxon>Sphingobacteriales</taxon>
        <taxon>Sphingobacteriaceae</taxon>
        <taxon>Mucilaginibacter</taxon>
    </lineage>
</organism>
<dbReference type="EMBL" id="CP054139">
    <property type="protein sequence ID" value="QKJ28995.1"/>
    <property type="molecule type" value="Genomic_DNA"/>
</dbReference>
<dbReference type="SUPFAM" id="SSF47240">
    <property type="entry name" value="Ferritin-like"/>
    <property type="match status" value="1"/>
</dbReference>
<dbReference type="KEGG" id="mmab:HQ865_04240"/>
<evidence type="ECO:0000313" key="2">
    <source>
        <dbReference type="Proteomes" id="UP000505355"/>
    </source>
</evidence>
<accession>A0A7D4TTG5</accession>
<dbReference type="InterPro" id="IPR010287">
    <property type="entry name" value="DUF892_YciF-like"/>
</dbReference>
<evidence type="ECO:0000313" key="1">
    <source>
        <dbReference type="EMBL" id="QKJ28995.1"/>
    </source>
</evidence>
<dbReference type="Proteomes" id="UP000505355">
    <property type="component" value="Chromosome"/>
</dbReference>
<dbReference type="InterPro" id="IPR012347">
    <property type="entry name" value="Ferritin-like"/>
</dbReference>
<dbReference type="AlphaFoldDB" id="A0A7D4TTG5"/>
<dbReference type="RefSeq" id="WP_173413693.1">
    <property type="nucleotide sequence ID" value="NZ_CP054139.1"/>
</dbReference>
<dbReference type="Pfam" id="PF05974">
    <property type="entry name" value="DUF892"/>
    <property type="match status" value="1"/>
</dbReference>
<reference evidence="1 2" key="1">
    <citation type="submission" date="2020-05" db="EMBL/GenBank/DDBJ databases">
        <title>Mucilaginibacter mali sp. nov.</title>
        <authorList>
            <person name="Kim H.S."/>
            <person name="Lee K.C."/>
            <person name="Suh M.K."/>
            <person name="Kim J.-S."/>
            <person name="Han K.-I."/>
            <person name="Eom M.K."/>
            <person name="Shin Y.K."/>
            <person name="Lee J.-S."/>
        </authorList>
    </citation>
    <scope>NUCLEOTIDE SEQUENCE [LARGE SCALE GENOMIC DNA]</scope>
    <source>
        <strain evidence="1 2">G2-14</strain>
    </source>
</reference>
<keyword evidence="2" id="KW-1185">Reference proteome</keyword>
<dbReference type="InterPro" id="IPR009078">
    <property type="entry name" value="Ferritin-like_SF"/>
</dbReference>
<dbReference type="PANTHER" id="PTHR30565:SF9">
    <property type="entry name" value="PROTEIN YCIF"/>
    <property type="match status" value="1"/>
</dbReference>
<gene>
    <name evidence="1" type="ORF">HQ865_04240</name>
</gene>
<name>A0A7D4TTG5_9SPHI</name>